<dbReference type="AlphaFoldDB" id="A3LXT2"/>
<dbReference type="Gene3D" id="3.40.630.30">
    <property type="match status" value="1"/>
</dbReference>
<proteinExistence type="predicted"/>
<dbReference type="EMBL" id="CP000500">
    <property type="protein sequence ID" value="ABN67855.2"/>
    <property type="molecule type" value="Genomic_DNA"/>
</dbReference>
<dbReference type="Proteomes" id="UP000002258">
    <property type="component" value="Chromosome 6"/>
</dbReference>
<organism evidence="2 3">
    <name type="scientific">Scheffersomyces stipitis (strain ATCC 58785 / CBS 6054 / NBRC 10063 / NRRL Y-11545)</name>
    <name type="common">Yeast</name>
    <name type="synonym">Pichia stipitis</name>
    <dbReference type="NCBI Taxonomy" id="322104"/>
    <lineage>
        <taxon>Eukaryota</taxon>
        <taxon>Fungi</taxon>
        <taxon>Dikarya</taxon>
        <taxon>Ascomycota</taxon>
        <taxon>Saccharomycotina</taxon>
        <taxon>Pichiomycetes</taxon>
        <taxon>Debaryomycetaceae</taxon>
        <taxon>Scheffersomyces</taxon>
    </lineage>
</organism>
<dbReference type="SUPFAM" id="SSF55729">
    <property type="entry name" value="Acyl-CoA N-acyltransferases (Nat)"/>
    <property type="match status" value="1"/>
</dbReference>
<dbReference type="GO" id="GO:0016747">
    <property type="term" value="F:acyltransferase activity, transferring groups other than amino-acyl groups"/>
    <property type="evidence" value="ECO:0007669"/>
    <property type="project" value="InterPro"/>
</dbReference>
<gene>
    <name evidence="2" type="ORF">PICST_48184</name>
</gene>
<reference evidence="2 3" key="1">
    <citation type="journal article" date="2007" name="Nat. Biotechnol.">
        <title>Genome sequence of the lignocellulose-bioconverting and xylose-fermenting yeast Pichia stipitis.</title>
        <authorList>
            <person name="Jeffries T.W."/>
            <person name="Grigoriev I.V."/>
            <person name="Grimwood J."/>
            <person name="Laplaza J.M."/>
            <person name="Aerts A."/>
            <person name="Salamov A."/>
            <person name="Schmutz J."/>
            <person name="Lindquist E."/>
            <person name="Dehal P."/>
            <person name="Shapiro H."/>
            <person name="Jin Y.S."/>
            <person name="Passoth V."/>
            <person name="Richardson P.M."/>
        </authorList>
    </citation>
    <scope>NUCLEOTIDE SEQUENCE [LARGE SCALE GENOMIC DNA]</scope>
    <source>
        <strain evidence="3">ATCC 58785 / CBS 6054 / NBRC 10063 / NRRL Y-11545</strain>
    </source>
</reference>
<dbReference type="InterPro" id="IPR052523">
    <property type="entry name" value="Trichothecene_AcTrans"/>
</dbReference>
<keyword evidence="3" id="KW-1185">Reference proteome</keyword>
<dbReference type="CDD" id="cd04301">
    <property type="entry name" value="NAT_SF"/>
    <property type="match status" value="1"/>
</dbReference>
<accession>A3LXT2</accession>
<dbReference type="eggNOG" id="ENOG502SWAF">
    <property type="taxonomic scope" value="Eukaryota"/>
</dbReference>
<dbReference type="RefSeq" id="XP_001385884.2">
    <property type="nucleotide sequence ID" value="XM_001385847.1"/>
</dbReference>
<dbReference type="InterPro" id="IPR016181">
    <property type="entry name" value="Acyl_CoA_acyltransferase"/>
</dbReference>
<dbReference type="OrthoDB" id="410198at2759"/>
<dbReference type="HOGENOM" id="CLU_765030_0_0_1"/>
<dbReference type="InParanoid" id="A3LXT2"/>
<name>A3LXT2_PICST</name>
<evidence type="ECO:0000313" key="2">
    <source>
        <dbReference type="EMBL" id="ABN67855.2"/>
    </source>
</evidence>
<dbReference type="PANTHER" id="PTHR42791:SF1">
    <property type="entry name" value="N-ACETYLTRANSFERASE DOMAIN-CONTAINING PROTEIN"/>
    <property type="match status" value="1"/>
</dbReference>
<feature type="non-terminal residue" evidence="2">
    <location>
        <position position="1"/>
    </location>
</feature>
<evidence type="ECO:0000313" key="3">
    <source>
        <dbReference type="Proteomes" id="UP000002258"/>
    </source>
</evidence>
<dbReference type="GeneID" id="4840044"/>
<dbReference type="OMA" id="ALWNQIY"/>
<feature type="domain" description="N-acetyltransferase" evidence="1">
    <location>
        <begin position="139"/>
        <end position="285"/>
    </location>
</feature>
<sequence>STSSKSDVTSFSIPSNLDISIGIASVKDYRRVAKTLLLSFEDDPFMNYILNTSQITKENTPKSAYKKKKLDLMQAYFEYDAYECISLGGTIFIVKDNSFEATLDDLGVKKYKFPYLGVALWNQIYGADCSSSGSDSDDDSGEIFASSNLRFFDNIHPSYFKFNVYSILGNCRSKVLNDKLPFLTKVRKEVLVNKLIKKPELNRNGSIDIWYLNDIATLPSMRGKGLGKILIHHSLEEFKKQNPYTYAYLESSNPNNRKFYLKLGYKVMTSFSIKYNKIVDSDKIAEIDPKNEAINMDSMLFFP</sequence>
<evidence type="ECO:0000259" key="1">
    <source>
        <dbReference type="PROSITE" id="PS51186"/>
    </source>
</evidence>
<dbReference type="PROSITE" id="PS51186">
    <property type="entry name" value="GNAT"/>
    <property type="match status" value="1"/>
</dbReference>
<dbReference type="KEGG" id="pic:PICST_48184"/>
<dbReference type="PANTHER" id="PTHR42791">
    <property type="entry name" value="GNAT FAMILY ACETYLTRANSFERASE"/>
    <property type="match status" value="1"/>
</dbReference>
<protein>
    <recommendedName>
        <fullName evidence="1">N-acetyltransferase domain-containing protein</fullName>
    </recommendedName>
</protein>
<dbReference type="Pfam" id="PF13508">
    <property type="entry name" value="Acetyltransf_7"/>
    <property type="match status" value="1"/>
</dbReference>
<dbReference type="InterPro" id="IPR000182">
    <property type="entry name" value="GNAT_dom"/>
</dbReference>